<feature type="compositionally biased region" description="Basic and acidic residues" evidence="1">
    <location>
        <begin position="97"/>
        <end position="106"/>
    </location>
</feature>
<sequence length="493" mass="54403">MAASQQQIMVAETIRAMKLAMKRRASDSESDGDIRQHTNRGNKLRRGAKNVQKDRLDDTGGLSYRKKVNHAGYLRHTIAANPAYLDEDGDPYSPTSSDHENERYGELADDNPFGEVQLESLLRPLTSAAELADHPSLSIPYKSKGLTHMAEEACAMLRRERARLWKAKRLLQRFRGDADWVPSQTFEAESDNALLTGEEVVPDMLADHHMFTLEPATAAQAVDQLDPVKPFVRANGDTENASETMEGVVTHDMAADTTEAASADAHREVSDQVPSQVANGDIAMNSDVLPAEIHDQAESIPNPTIANIADGEAASETASQSNGTERHAMTTRARARSPAGRSDRTSSPSPSESASVPAIHPWFVAPASSLPDRDLGLPAQEAEETRKLLLLYVQKQEQVVRSLDTLHAGLQRADRLRSYVYRCCKAEGHVIHDGKGNAVTEMSDGEDWYDVTDWGLQSWELKDGKLEKGKDEVEDVEEERGRRPGRGRRVNRI</sequence>
<dbReference type="InterPro" id="IPR013904">
    <property type="entry name" value="RXT2_N"/>
</dbReference>
<dbReference type="InterPro" id="IPR039602">
    <property type="entry name" value="Rxt2"/>
</dbReference>
<feature type="compositionally biased region" description="Basic and acidic residues" evidence="1">
    <location>
        <begin position="24"/>
        <end position="36"/>
    </location>
</feature>
<feature type="region of interest" description="Disordered" evidence="1">
    <location>
        <begin position="21"/>
        <end position="62"/>
    </location>
</feature>
<feature type="region of interest" description="Disordered" evidence="1">
    <location>
        <begin position="313"/>
        <end position="358"/>
    </location>
</feature>
<dbReference type="GO" id="GO:0005829">
    <property type="term" value="C:cytosol"/>
    <property type="evidence" value="ECO:0007669"/>
    <property type="project" value="TreeGrafter"/>
</dbReference>
<feature type="region of interest" description="Disordered" evidence="1">
    <location>
        <begin position="259"/>
        <end position="280"/>
    </location>
</feature>
<feature type="domain" description="Transcriptional regulatory protein RXT2 N-terminal" evidence="2">
    <location>
        <begin position="38"/>
        <end position="177"/>
    </location>
</feature>
<feature type="compositionally biased region" description="Low complexity" evidence="1">
    <location>
        <begin position="345"/>
        <end position="357"/>
    </location>
</feature>
<evidence type="ECO:0000313" key="5">
    <source>
        <dbReference type="Proteomes" id="UP000230605"/>
    </source>
</evidence>
<dbReference type="Proteomes" id="UP001302367">
    <property type="component" value="Chromosome 9"/>
</dbReference>
<feature type="compositionally biased region" description="Basic residues" evidence="1">
    <location>
        <begin position="37"/>
        <end position="48"/>
    </location>
</feature>
<evidence type="ECO:0000313" key="3">
    <source>
        <dbReference type="EMBL" id="PIA90714.1"/>
    </source>
</evidence>
<dbReference type="PANTHER" id="PTHR28232">
    <property type="entry name" value="TRANSCRIPTIONAL REGULATORY PROTEIN RXT2"/>
    <property type="match status" value="1"/>
</dbReference>
<gene>
    <name evidence="3" type="ORF">CB0940_10966</name>
    <name evidence="4" type="ORF">RHO25_012454</name>
</gene>
<organism evidence="3 5">
    <name type="scientific">Cercospora beticola</name>
    <name type="common">Sugarbeet leaf spot fungus</name>
    <dbReference type="NCBI Taxonomy" id="122368"/>
    <lineage>
        <taxon>Eukaryota</taxon>
        <taxon>Fungi</taxon>
        <taxon>Dikarya</taxon>
        <taxon>Ascomycota</taxon>
        <taxon>Pezizomycotina</taxon>
        <taxon>Dothideomycetes</taxon>
        <taxon>Dothideomycetidae</taxon>
        <taxon>Mycosphaerellales</taxon>
        <taxon>Mycosphaerellaceae</taxon>
        <taxon>Cercospora</taxon>
    </lineage>
</organism>
<feature type="region of interest" description="Disordered" evidence="1">
    <location>
        <begin position="84"/>
        <end position="106"/>
    </location>
</feature>
<dbReference type="GO" id="GO:0033698">
    <property type="term" value="C:Rpd3L complex"/>
    <property type="evidence" value="ECO:0007669"/>
    <property type="project" value="TreeGrafter"/>
</dbReference>
<feature type="region of interest" description="Disordered" evidence="1">
    <location>
        <begin position="467"/>
        <end position="493"/>
    </location>
</feature>
<evidence type="ECO:0000313" key="6">
    <source>
        <dbReference type="Proteomes" id="UP001302367"/>
    </source>
</evidence>
<accession>A0A2G5HDT5</accession>
<evidence type="ECO:0000313" key="4">
    <source>
        <dbReference type="EMBL" id="WPB07790.1"/>
    </source>
</evidence>
<feature type="compositionally biased region" description="Basic residues" evidence="1">
    <location>
        <begin position="483"/>
        <end position="493"/>
    </location>
</feature>
<evidence type="ECO:0000256" key="1">
    <source>
        <dbReference type="SAM" id="MobiDB-lite"/>
    </source>
</evidence>
<keyword evidence="6" id="KW-1185">Reference proteome</keyword>
<evidence type="ECO:0000259" key="2">
    <source>
        <dbReference type="Pfam" id="PF08595"/>
    </source>
</evidence>
<protein>
    <recommendedName>
        <fullName evidence="2">Transcriptional regulatory protein RXT2 N-terminal domain-containing protein</fullName>
    </recommendedName>
</protein>
<proteinExistence type="predicted"/>
<dbReference type="Proteomes" id="UP000230605">
    <property type="component" value="Chromosome 9"/>
</dbReference>
<reference evidence="3 5" key="1">
    <citation type="submission" date="2015-10" db="EMBL/GenBank/DDBJ databases">
        <title>The cercosporin biosynthetic gene cluster was horizontally transferred to several fungal lineages and shown to be expanded in Cercospora beticola based on microsynteny with recipient genomes.</title>
        <authorList>
            <person name="De Jonge R."/>
            <person name="Ebert M.K."/>
            <person name="Suttle J.C."/>
            <person name="Jurick Ii W.M."/>
            <person name="Secor G.A."/>
            <person name="Thomma B.P."/>
            <person name="Van De Peer Y."/>
            <person name="Bolton M.D."/>
        </authorList>
    </citation>
    <scope>NUCLEOTIDE SEQUENCE [LARGE SCALE GENOMIC DNA]</scope>
    <source>
        <strain evidence="3 5">09-40</strain>
    </source>
</reference>
<dbReference type="Pfam" id="PF08595">
    <property type="entry name" value="RXT2_N"/>
    <property type="match status" value="1"/>
</dbReference>
<name>A0A2G5HDT5_CERBT</name>
<dbReference type="EMBL" id="CP134192">
    <property type="protein sequence ID" value="WPB07790.1"/>
    <property type="molecule type" value="Genomic_DNA"/>
</dbReference>
<reference evidence="4 6" key="2">
    <citation type="submission" date="2023-09" db="EMBL/GenBank/DDBJ databases">
        <title>Complete-Gapless Cercospora beticola genome.</title>
        <authorList>
            <person name="Wyatt N.A."/>
            <person name="Spanner R.E."/>
            <person name="Bolton M.D."/>
        </authorList>
    </citation>
    <scope>NUCLEOTIDE SEQUENCE [LARGE SCALE GENOMIC DNA]</scope>
    <source>
        <strain evidence="4">Cb09-40</strain>
    </source>
</reference>
<dbReference type="AlphaFoldDB" id="A0A2G5HDT5"/>
<dbReference type="PANTHER" id="PTHR28232:SF1">
    <property type="entry name" value="TRANSCRIPTIONAL REGULATORY PROTEIN RXT2"/>
    <property type="match status" value="1"/>
</dbReference>
<dbReference type="OrthoDB" id="441210at2759"/>
<dbReference type="EMBL" id="LKMD01000107">
    <property type="protein sequence ID" value="PIA90714.1"/>
    <property type="molecule type" value="Genomic_DNA"/>
</dbReference>